<accession>A0A931DHJ4</accession>
<dbReference type="Gene3D" id="1.10.10.1320">
    <property type="entry name" value="Anti-sigma factor, zinc-finger domain"/>
    <property type="match status" value="1"/>
</dbReference>
<comment type="subcellular location">
    <subcellularLocation>
        <location evidence="2">Cell membrane</location>
    </subcellularLocation>
    <subcellularLocation>
        <location evidence="1">Membrane</location>
        <topology evidence="1">Single-pass membrane protein</topology>
    </subcellularLocation>
</comment>
<evidence type="ECO:0000256" key="4">
    <source>
        <dbReference type="ARBA" id="ARBA00022692"/>
    </source>
</evidence>
<dbReference type="Proteomes" id="UP000614047">
    <property type="component" value="Unassembled WGS sequence"/>
</dbReference>
<evidence type="ECO:0000256" key="7">
    <source>
        <dbReference type="ARBA" id="ARBA00023136"/>
    </source>
</evidence>
<dbReference type="GO" id="GO:0005886">
    <property type="term" value="C:plasma membrane"/>
    <property type="evidence" value="ECO:0007669"/>
    <property type="project" value="UniProtKB-SubCell"/>
</dbReference>
<keyword evidence="3" id="KW-1003">Cell membrane</keyword>
<evidence type="ECO:0000256" key="6">
    <source>
        <dbReference type="ARBA" id="ARBA00023015"/>
    </source>
</evidence>
<proteinExistence type="predicted"/>
<evidence type="ECO:0000256" key="5">
    <source>
        <dbReference type="ARBA" id="ARBA00022989"/>
    </source>
</evidence>
<protein>
    <recommendedName>
        <fullName evidence="10">Regulator of SigK</fullName>
    </recommendedName>
    <alternativeName>
        <fullName evidence="9">Sigma-K anti-sigma factor RskA</fullName>
    </alternativeName>
</protein>
<organism evidence="15 16">
    <name type="scientific">Actinomadura viridis</name>
    <dbReference type="NCBI Taxonomy" id="58110"/>
    <lineage>
        <taxon>Bacteria</taxon>
        <taxon>Bacillati</taxon>
        <taxon>Actinomycetota</taxon>
        <taxon>Actinomycetes</taxon>
        <taxon>Streptosporangiales</taxon>
        <taxon>Thermomonosporaceae</taxon>
        <taxon>Actinomadura</taxon>
    </lineage>
</organism>
<keyword evidence="8" id="KW-0804">Transcription</keyword>
<evidence type="ECO:0000256" key="9">
    <source>
        <dbReference type="ARBA" id="ARBA00029829"/>
    </source>
</evidence>
<dbReference type="GO" id="GO:0016989">
    <property type="term" value="F:sigma factor antagonist activity"/>
    <property type="evidence" value="ECO:0007669"/>
    <property type="project" value="TreeGrafter"/>
</dbReference>
<evidence type="ECO:0000256" key="8">
    <source>
        <dbReference type="ARBA" id="ARBA00023163"/>
    </source>
</evidence>
<evidence type="ECO:0000313" key="16">
    <source>
        <dbReference type="Proteomes" id="UP000614047"/>
    </source>
</evidence>
<evidence type="ECO:0000256" key="11">
    <source>
        <dbReference type="SAM" id="MobiDB-lite"/>
    </source>
</evidence>
<dbReference type="AlphaFoldDB" id="A0A931DHJ4"/>
<keyword evidence="7 12" id="KW-0472">Membrane</keyword>
<keyword evidence="5 12" id="KW-1133">Transmembrane helix</keyword>
<reference evidence="15" key="1">
    <citation type="submission" date="2020-11" db="EMBL/GenBank/DDBJ databases">
        <title>Sequencing the genomes of 1000 actinobacteria strains.</title>
        <authorList>
            <person name="Klenk H.-P."/>
        </authorList>
    </citation>
    <scope>NUCLEOTIDE SEQUENCE</scope>
    <source>
        <strain evidence="15">DSM 43175</strain>
    </source>
</reference>
<dbReference type="InterPro" id="IPR018764">
    <property type="entry name" value="RskA_C"/>
</dbReference>
<keyword evidence="6" id="KW-0805">Transcription regulation</keyword>
<evidence type="ECO:0000259" key="14">
    <source>
        <dbReference type="Pfam" id="PF22618"/>
    </source>
</evidence>
<evidence type="ECO:0000256" key="12">
    <source>
        <dbReference type="SAM" id="Phobius"/>
    </source>
</evidence>
<comment type="caution">
    <text evidence="15">The sequence shown here is derived from an EMBL/GenBank/DDBJ whole genome shotgun (WGS) entry which is preliminary data.</text>
</comment>
<sequence>MTDDPHALSGAYALDALSDTERRRFERHLAGCPTCDTEVGGLRETAARLALAAARRPPDALRDRVLAEIRHTRQLPPRLPRHLPAPRGAGWLAAAACLVLALVSGVAAVRAHDAAERAEAFNRQMTGVLTAPDARAVTAGGVTIVTSRSQDRALITVSRLESLPSDQVYQMWFMGPDAPRSIGTMKPGAPPPVIAGGLRGARQIGVTVEPGGGSPRPTGAPILTVPLS</sequence>
<dbReference type="PANTHER" id="PTHR37461:SF1">
    <property type="entry name" value="ANTI-SIGMA-K FACTOR RSKA"/>
    <property type="match status" value="1"/>
</dbReference>
<name>A0A931DHJ4_9ACTN</name>
<dbReference type="InterPro" id="IPR051474">
    <property type="entry name" value="Anti-sigma-K/W_factor"/>
</dbReference>
<gene>
    <name evidence="15" type="ORF">IW256_001158</name>
</gene>
<feature type="region of interest" description="Disordered" evidence="11">
    <location>
        <begin position="209"/>
        <end position="228"/>
    </location>
</feature>
<keyword evidence="16" id="KW-1185">Reference proteome</keyword>
<dbReference type="RefSeq" id="WP_197009968.1">
    <property type="nucleotide sequence ID" value="NZ_BAABES010000007.1"/>
</dbReference>
<dbReference type="InterPro" id="IPR053877">
    <property type="entry name" value="RskA_N"/>
</dbReference>
<dbReference type="Pfam" id="PF10099">
    <property type="entry name" value="RskA_C"/>
    <property type="match status" value="1"/>
</dbReference>
<evidence type="ECO:0000259" key="13">
    <source>
        <dbReference type="Pfam" id="PF10099"/>
    </source>
</evidence>
<dbReference type="Pfam" id="PF22618">
    <property type="entry name" value="RskA_N"/>
    <property type="match status" value="1"/>
</dbReference>
<dbReference type="EMBL" id="JADOUA010000001">
    <property type="protein sequence ID" value="MBG6087045.1"/>
    <property type="molecule type" value="Genomic_DNA"/>
</dbReference>
<evidence type="ECO:0000256" key="10">
    <source>
        <dbReference type="ARBA" id="ARBA00030803"/>
    </source>
</evidence>
<dbReference type="GO" id="GO:0006417">
    <property type="term" value="P:regulation of translation"/>
    <property type="evidence" value="ECO:0007669"/>
    <property type="project" value="TreeGrafter"/>
</dbReference>
<dbReference type="InterPro" id="IPR041916">
    <property type="entry name" value="Anti_sigma_zinc_sf"/>
</dbReference>
<evidence type="ECO:0000313" key="15">
    <source>
        <dbReference type="EMBL" id="MBG6087045.1"/>
    </source>
</evidence>
<dbReference type="PANTHER" id="PTHR37461">
    <property type="entry name" value="ANTI-SIGMA-K FACTOR RSKA"/>
    <property type="match status" value="1"/>
</dbReference>
<evidence type="ECO:0000256" key="1">
    <source>
        <dbReference type="ARBA" id="ARBA00004167"/>
    </source>
</evidence>
<keyword evidence="4 12" id="KW-0812">Transmembrane</keyword>
<evidence type="ECO:0000256" key="3">
    <source>
        <dbReference type="ARBA" id="ARBA00022475"/>
    </source>
</evidence>
<feature type="domain" description="Anti-sigma-K factor RskA N-terminal" evidence="14">
    <location>
        <begin position="8"/>
        <end position="47"/>
    </location>
</feature>
<evidence type="ECO:0000256" key="2">
    <source>
        <dbReference type="ARBA" id="ARBA00004236"/>
    </source>
</evidence>
<feature type="transmembrane region" description="Helical" evidence="12">
    <location>
        <begin position="89"/>
        <end position="109"/>
    </location>
</feature>
<feature type="domain" description="Anti-sigma K factor RskA C-terminal" evidence="13">
    <location>
        <begin position="92"/>
        <end position="220"/>
    </location>
</feature>